<accession>A0ABQ6K4Z5</accession>
<evidence type="ECO:0000259" key="1">
    <source>
        <dbReference type="Pfam" id="PF00294"/>
    </source>
</evidence>
<dbReference type="InterPro" id="IPR011611">
    <property type="entry name" value="PfkB_dom"/>
</dbReference>
<proteinExistence type="predicted"/>
<dbReference type="PANTHER" id="PTHR46566:SF2">
    <property type="entry name" value="ATP-DEPENDENT 6-PHOSPHOFRUCTOKINASE ISOZYME 2"/>
    <property type="match status" value="1"/>
</dbReference>
<comment type="caution">
    <text evidence="2">The sequence shown here is derived from an EMBL/GenBank/DDBJ whole genome shotgun (WGS) entry which is preliminary data.</text>
</comment>
<dbReference type="Proteomes" id="UP001157034">
    <property type="component" value="Unassembled WGS sequence"/>
</dbReference>
<sequence length="215" mass="21912">MILAIAPSPSLDVTYVVEELVEGGHVRPLEVHRVAGGKAINAARAARALGAEVRVVAPLGGTSGAFIAEELAHAGIALHAVPTGPTRTCVSVFARVDGTMTEIYEQAPPIADAWAGMLTAIGAELATAGPVHVLLSGSVPPTGAPDPLGDVARLVAQAGARWAVDTHGEALRRAMELAPEIVKVNKAEAAEALGADGDARALALALHERTRGSRS</sequence>
<evidence type="ECO:0000313" key="2">
    <source>
        <dbReference type="EMBL" id="GMA94494.1"/>
    </source>
</evidence>
<evidence type="ECO:0000313" key="3">
    <source>
        <dbReference type="Proteomes" id="UP001157034"/>
    </source>
</evidence>
<organism evidence="2 3">
    <name type="scientific">Pseudolysinimonas kribbensis</name>
    <dbReference type="NCBI Taxonomy" id="433641"/>
    <lineage>
        <taxon>Bacteria</taxon>
        <taxon>Bacillati</taxon>
        <taxon>Actinomycetota</taxon>
        <taxon>Actinomycetes</taxon>
        <taxon>Micrococcales</taxon>
        <taxon>Microbacteriaceae</taxon>
        <taxon>Pseudolysinimonas</taxon>
    </lineage>
</organism>
<dbReference type="InterPro" id="IPR029056">
    <property type="entry name" value="Ribokinase-like"/>
</dbReference>
<keyword evidence="3" id="KW-1185">Reference proteome</keyword>
<reference evidence="3" key="1">
    <citation type="journal article" date="2019" name="Int. J. Syst. Evol. Microbiol.">
        <title>The Global Catalogue of Microorganisms (GCM) 10K type strain sequencing project: providing services to taxonomists for standard genome sequencing and annotation.</title>
        <authorList>
            <consortium name="The Broad Institute Genomics Platform"/>
            <consortium name="The Broad Institute Genome Sequencing Center for Infectious Disease"/>
            <person name="Wu L."/>
            <person name="Ma J."/>
        </authorList>
    </citation>
    <scope>NUCLEOTIDE SEQUENCE [LARGE SCALE GENOMIC DNA]</scope>
    <source>
        <strain evidence="3">NBRC 108894</strain>
    </source>
</reference>
<dbReference type="EMBL" id="BSVB01000001">
    <property type="protein sequence ID" value="GMA94494.1"/>
    <property type="molecule type" value="Genomic_DNA"/>
</dbReference>
<dbReference type="SUPFAM" id="SSF53613">
    <property type="entry name" value="Ribokinase-like"/>
    <property type="match status" value="1"/>
</dbReference>
<dbReference type="Pfam" id="PF00294">
    <property type="entry name" value="PfkB"/>
    <property type="match status" value="1"/>
</dbReference>
<feature type="domain" description="Carbohydrate kinase PfkB" evidence="1">
    <location>
        <begin position="12"/>
        <end position="207"/>
    </location>
</feature>
<dbReference type="PANTHER" id="PTHR46566">
    <property type="entry name" value="1-PHOSPHOFRUCTOKINASE-RELATED"/>
    <property type="match status" value="1"/>
</dbReference>
<name>A0ABQ6K4Z5_9MICO</name>
<gene>
    <name evidence="2" type="ORF">GCM10025881_13180</name>
</gene>
<protein>
    <recommendedName>
        <fullName evidence="1">Carbohydrate kinase PfkB domain-containing protein</fullName>
    </recommendedName>
</protein>
<dbReference type="RefSeq" id="WP_284253412.1">
    <property type="nucleotide sequence ID" value="NZ_BSVB01000001.1"/>
</dbReference>
<dbReference type="Gene3D" id="3.40.1190.20">
    <property type="match status" value="1"/>
</dbReference>